<evidence type="ECO:0000256" key="10">
    <source>
        <dbReference type="ARBA" id="ARBA00023012"/>
    </source>
</evidence>
<evidence type="ECO:0000256" key="12">
    <source>
        <dbReference type="SAM" id="Phobius"/>
    </source>
</evidence>
<dbReference type="GO" id="GO:0000155">
    <property type="term" value="F:phosphorelay sensor kinase activity"/>
    <property type="evidence" value="ECO:0007669"/>
    <property type="project" value="InterPro"/>
</dbReference>
<dbReference type="Pfam" id="PF06580">
    <property type="entry name" value="His_kinase"/>
    <property type="match status" value="1"/>
</dbReference>
<keyword evidence="5 12" id="KW-0812">Transmembrane</keyword>
<dbReference type="Pfam" id="PF02518">
    <property type="entry name" value="HATPase_c"/>
    <property type="match status" value="1"/>
</dbReference>
<feature type="transmembrane region" description="Helical" evidence="12">
    <location>
        <begin position="12"/>
        <end position="33"/>
    </location>
</feature>
<proteinExistence type="predicted"/>
<dbReference type="EMBL" id="WAGX01000007">
    <property type="protein sequence ID" value="KAB1436015.1"/>
    <property type="molecule type" value="Genomic_DNA"/>
</dbReference>
<evidence type="ECO:0000256" key="9">
    <source>
        <dbReference type="ARBA" id="ARBA00022989"/>
    </source>
</evidence>
<dbReference type="GO" id="GO:0005524">
    <property type="term" value="F:ATP binding"/>
    <property type="evidence" value="ECO:0007669"/>
    <property type="project" value="UniProtKB-KW"/>
</dbReference>
<keyword evidence="4" id="KW-0808">Transferase</keyword>
<evidence type="ECO:0000256" key="5">
    <source>
        <dbReference type="ARBA" id="ARBA00022692"/>
    </source>
</evidence>
<dbReference type="InterPro" id="IPR003594">
    <property type="entry name" value="HATPase_dom"/>
</dbReference>
<evidence type="ECO:0000256" key="4">
    <source>
        <dbReference type="ARBA" id="ARBA00022679"/>
    </source>
</evidence>
<keyword evidence="6" id="KW-0547">Nucleotide-binding</keyword>
<dbReference type="SUPFAM" id="SSF55874">
    <property type="entry name" value="ATPase domain of HSP90 chaperone/DNA topoisomerase II/histidine kinase"/>
    <property type="match status" value="1"/>
</dbReference>
<feature type="transmembrane region" description="Helical" evidence="12">
    <location>
        <begin position="288"/>
        <end position="307"/>
    </location>
</feature>
<keyword evidence="15" id="KW-1185">Reference proteome</keyword>
<dbReference type="RefSeq" id="WP_151147904.1">
    <property type="nucleotide sequence ID" value="NZ_WAGX01000007.1"/>
</dbReference>
<keyword evidence="9 12" id="KW-1133">Transmembrane helix</keyword>
<comment type="caution">
    <text evidence="14">The sequence shown here is derived from an EMBL/GenBank/DDBJ whole genome shotgun (WGS) entry which is preliminary data.</text>
</comment>
<accession>A0A7V7QIF8</accession>
<reference evidence="14 15" key="1">
    <citation type="submission" date="2019-09" db="EMBL/GenBank/DDBJ databases">
        <authorList>
            <person name="Valk L.C."/>
        </authorList>
    </citation>
    <scope>NUCLEOTIDE SEQUENCE [LARGE SCALE GENOMIC DNA]</scope>
    <source>
        <strain evidence="14">GalUA</strain>
    </source>
</reference>
<reference evidence="14 15" key="2">
    <citation type="submission" date="2020-02" db="EMBL/GenBank/DDBJ databases">
        <title>Candidatus Galacturonibacter soehngenii shows hetero-acetogenic catabolism of galacturonic acid but lacks a canonical carbon monoxide dehydrogenase/acetyl-CoA synthase complex.</title>
        <authorList>
            <person name="Diender M."/>
            <person name="Stouten G.R."/>
            <person name="Petersen J.F."/>
            <person name="Nielsen P.H."/>
            <person name="Dueholm M.S."/>
            <person name="Pronk J.T."/>
            <person name="Van Loosdrecht M.C.M."/>
        </authorList>
    </citation>
    <scope>NUCLEOTIDE SEQUENCE [LARGE SCALE GENOMIC DNA]</scope>
    <source>
        <strain evidence="14">GalUA</strain>
    </source>
</reference>
<dbReference type="PANTHER" id="PTHR34220:SF11">
    <property type="entry name" value="SENSOR PROTEIN KINASE HPTS"/>
    <property type="match status" value="1"/>
</dbReference>
<dbReference type="Gene3D" id="3.30.565.10">
    <property type="entry name" value="Histidine kinase-like ATPase, C-terminal domain"/>
    <property type="match status" value="1"/>
</dbReference>
<dbReference type="PANTHER" id="PTHR34220">
    <property type="entry name" value="SENSOR HISTIDINE KINASE YPDA"/>
    <property type="match status" value="1"/>
</dbReference>
<dbReference type="Proteomes" id="UP000461768">
    <property type="component" value="Unassembled WGS sequence"/>
</dbReference>
<dbReference type="OrthoDB" id="1729609at2"/>
<gene>
    <name evidence="14" type="ORF">F7O84_16745</name>
</gene>
<comment type="subcellular location">
    <subcellularLocation>
        <location evidence="1">Cell membrane</location>
        <topology evidence="1">Multi-pass membrane protein</topology>
    </subcellularLocation>
</comment>
<dbReference type="InterPro" id="IPR050640">
    <property type="entry name" value="Bact_2-comp_sensor_kinase"/>
</dbReference>
<evidence type="ECO:0000256" key="3">
    <source>
        <dbReference type="ARBA" id="ARBA00022553"/>
    </source>
</evidence>
<feature type="domain" description="Histidine kinase/HSP90-like ATPase" evidence="13">
    <location>
        <begin position="471"/>
        <end position="578"/>
    </location>
</feature>
<keyword evidence="7" id="KW-0418">Kinase</keyword>
<evidence type="ECO:0000313" key="14">
    <source>
        <dbReference type="EMBL" id="KAB1436015.1"/>
    </source>
</evidence>
<evidence type="ECO:0000256" key="8">
    <source>
        <dbReference type="ARBA" id="ARBA00022840"/>
    </source>
</evidence>
<dbReference type="AlphaFoldDB" id="A0A7V7QIF8"/>
<dbReference type="GO" id="GO:0005886">
    <property type="term" value="C:plasma membrane"/>
    <property type="evidence" value="ECO:0007669"/>
    <property type="project" value="UniProtKB-SubCell"/>
</dbReference>
<dbReference type="InterPro" id="IPR036890">
    <property type="entry name" value="HATPase_C_sf"/>
</dbReference>
<sequence>MMKKFFLKRFKNYFLIMLLPTILLYLVLLFFIINKEINSISTKENHSLSSIETNINLVVDNALYQQDLMTNNPQLNISLQKMLLYDEMDYGDTIFYNSIRSILRSITESHSYIDSIYLSLDACDRFFNSKEGICFLSTYNDTNWNDTYQSLDTSITQWVNKRFVKENKYLDATPVITFYQRMTLLKGVIVINIDIEDFEKMMDTLVSNSNENYYLLNGNYEILAHTKGSETISFPTLFEKNKNGLQNYWMPTKDGTFILSSRYYEDFNITLVSSISIKQIWDQCKSSLLLFCMTILLDLFIIVFLAYTTTKKNFQQIEHVINVFSEAENNHTVPATLPTIGDEYDVIMNNVINMYLTTTLLNTQLVEQKYKEEKAQLYALQLQINPHFLFNTLQTLNLEALRLSGTPTSMNTIIEQLSDILKYSIANPNSLVSLFDEIIYLKKYETIQKYRFGEQFILYYEIEEELKSYYIMRLLLQPLIENSMTHGILASGRMGFIKLKIFCRNERLYFTVIDTGAGMTKEERLQLSNQINDQQGKRIGLSNINQRLILKYGADCALRIQSKKGLGTCITFSIPTSDLINNSIDKF</sequence>
<evidence type="ECO:0000313" key="15">
    <source>
        <dbReference type="Proteomes" id="UP000461768"/>
    </source>
</evidence>
<keyword evidence="2" id="KW-1003">Cell membrane</keyword>
<dbReference type="InterPro" id="IPR010559">
    <property type="entry name" value="Sig_transdc_His_kin_internal"/>
</dbReference>
<keyword evidence="10" id="KW-0902">Two-component regulatory system</keyword>
<evidence type="ECO:0000256" key="7">
    <source>
        <dbReference type="ARBA" id="ARBA00022777"/>
    </source>
</evidence>
<organism evidence="14 15">
    <name type="scientific">Candidatus Galacturonatibacter soehngenii</name>
    <dbReference type="NCBI Taxonomy" id="2307010"/>
    <lineage>
        <taxon>Bacteria</taxon>
        <taxon>Bacillati</taxon>
        <taxon>Bacillota</taxon>
        <taxon>Clostridia</taxon>
        <taxon>Lachnospirales</taxon>
        <taxon>Lachnospiraceae</taxon>
        <taxon>Candidatus Galacturonatibacter</taxon>
    </lineage>
</organism>
<dbReference type="SMART" id="SM00387">
    <property type="entry name" value="HATPase_c"/>
    <property type="match status" value="1"/>
</dbReference>
<evidence type="ECO:0000256" key="11">
    <source>
        <dbReference type="ARBA" id="ARBA00023136"/>
    </source>
</evidence>
<protein>
    <recommendedName>
        <fullName evidence="13">Histidine kinase/HSP90-like ATPase domain-containing protein</fullName>
    </recommendedName>
</protein>
<keyword evidence="3" id="KW-0597">Phosphoprotein</keyword>
<evidence type="ECO:0000256" key="1">
    <source>
        <dbReference type="ARBA" id="ARBA00004651"/>
    </source>
</evidence>
<evidence type="ECO:0000256" key="6">
    <source>
        <dbReference type="ARBA" id="ARBA00022741"/>
    </source>
</evidence>
<keyword evidence="8" id="KW-0067">ATP-binding</keyword>
<evidence type="ECO:0000259" key="13">
    <source>
        <dbReference type="SMART" id="SM00387"/>
    </source>
</evidence>
<evidence type="ECO:0000256" key="2">
    <source>
        <dbReference type="ARBA" id="ARBA00022475"/>
    </source>
</evidence>
<name>A0A7V7QIF8_9FIRM</name>
<keyword evidence="11 12" id="KW-0472">Membrane</keyword>